<evidence type="ECO:0000313" key="1">
    <source>
        <dbReference type="EMBL" id="QNP39223.1"/>
    </source>
</evidence>
<name>A0A2S7LX30_ENTFL</name>
<dbReference type="Proteomes" id="UP000516122">
    <property type="component" value="Chromosome"/>
</dbReference>
<accession>A0A2S7LX30</accession>
<dbReference type="AlphaFoldDB" id="A0A2S7LX30"/>
<proteinExistence type="predicted"/>
<evidence type="ECO:0000313" key="2">
    <source>
        <dbReference type="Proteomes" id="UP000516122"/>
    </source>
</evidence>
<protein>
    <submittedName>
        <fullName evidence="1">Uncharacterized protein</fullName>
    </submittedName>
</protein>
<reference evidence="1 2" key="1">
    <citation type="submission" date="2020-08" db="EMBL/GenBank/DDBJ databases">
        <title>Enterococcus faecalis SF28073 genome assembly.</title>
        <authorList>
            <person name="Duerkop B.A."/>
            <person name="Johnson C.N."/>
        </authorList>
    </citation>
    <scope>NUCLEOTIDE SEQUENCE [LARGE SCALE GENOMIC DNA]</scope>
    <source>
        <strain evidence="1 2">SF28073</strain>
    </source>
</reference>
<sequence length="66" mass="7520">MRYLIGGIFLLISIWQFIVTGRTFSYLKKESGKRTSPFILLGLWSSLVFAIISFAVAIASFFYVSF</sequence>
<dbReference type="EMBL" id="CP060804">
    <property type="protein sequence ID" value="QNP39223.1"/>
    <property type="molecule type" value="Genomic_DNA"/>
</dbReference>
<gene>
    <name evidence="1" type="ORF">H9Q64_08145</name>
</gene>
<dbReference type="RefSeq" id="WP_002383691.1">
    <property type="nucleotide sequence ID" value="NZ_CABGRP010000008.1"/>
</dbReference>
<organism evidence="1 2">
    <name type="scientific">Enterococcus faecalis</name>
    <name type="common">Streptococcus faecalis</name>
    <dbReference type="NCBI Taxonomy" id="1351"/>
    <lineage>
        <taxon>Bacteria</taxon>
        <taxon>Bacillati</taxon>
        <taxon>Bacillota</taxon>
        <taxon>Bacilli</taxon>
        <taxon>Lactobacillales</taxon>
        <taxon>Enterococcaceae</taxon>
        <taxon>Enterococcus</taxon>
    </lineage>
</organism>